<feature type="domain" description="Protein kinase" evidence="10">
    <location>
        <begin position="914"/>
        <end position="1187"/>
    </location>
</feature>
<dbReference type="Pfam" id="PF01094">
    <property type="entry name" value="ANF_receptor"/>
    <property type="match status" value="1"/>
</dbReference>
<evidence type="ECO:0000313" key="12">
    <source>
        <dbReference type="Proteomes" id="UP001652700"/>
    </source>
</evidence>
<dbReference type="InterPro" id="IPR017441">
    <property type="entry name" value="Protein_kinase_ATP_BS"/>
</dbReference>
<organism evidence="11 12">
    <name type="scientific">Diabrotica virgifera virgifera</name>
    <name type="common">western corn rootworm</name>
    <dbReference type="NCBI Taxonomy" id="50390"/>
    <lineage>
        <taxon>Eukaryota</taxon>
        <taxon>Metazoa</taxon>
        <taxon>Ecdysozoa</taxon>
        <taxon>Arthropoda</taxon>
        <taxon>Hexapoda</taxon>
        <taxon>Insecta</taxon>
        <taxon>Pterygota</taxon>
        <taxon>Neoptera</taxon>
        <taxon>Endopterygota</taxon>
        <taxon>Coleoptera</taxon>
        <taxon>Polyphaga</taxon>
        <taxon>Cucujiformia</taxon>
        <taxon>Chrysomeloidea</taxon>
        <taxon>Chrysomelidae</taxon>
        <taxon>Galerucinae</taxon>
        <taxon>Diabroticina</taxon>
        <taxon>Diabroticites</taxon>
        <taxon>Diabrotica</taxon>
    </lineage>
</organism>
<dbReference type="Proteomes" id="UP001652700">
    <property type="component" value="Unplaced"/>
</dbReference>
<evidence type="ECO:0000256" key="7">
    <source>
        <dbReference type="SAM" id="MobiDB-lite"/>
    </source>
</evidence>
<keyword evidence="3 8" id="KW-1133">Transmembrane helix</keyword>
<dbReference type="InterPro" id="IPR001828">
    <property type="entry name" value="ANF_lig-bd_rcpt"/>
</dbReference>
<evidence type="ECO:0000256" key="3">
    <source>
        <dbReference type="ARBA" id="ARBA00022989"/>
    </source>
</evidence>
<evidence type="ECO:0000256" key="8">
    <source>
        <dbReference type="SAM" id="Phobius"/>
    </source>
</evidence>
<dbReference type="InterPro" id="IPR050122">
    <property type="entry name" value="RTK"/>
</dbReference>
<evidence type="ECO:0000256" key="2">
    <source>
        <dbReference type="ARBA" id="ARBA00022692"/>
    </source>
</evidence>
<keyword evidence="9" id="KW-0732">Signal</keyword>
<evidence type="ECO:0000256" key="5">
    <source>
        <dbReference type="ARBA" id="ARBA00051243"/>
    </source>
</evidence>
<dbReference type="SUPFAM" id="SSF56112">
    <property type="entry name" value="Protein kinase-like (PK-like)"/>
    <property type="match status" value="1"/>
</dbReference>
<dbReference type="PROSITE" id="PS00109">
    <property type="entry name" value="PROTEIN_KINASE_TYR"/>
    <property type="match status" value="1"/>
</dbReference>
<dbReference type="RefSeq" id="XP_050514147.1">
    <property type="nucleotide sequence ID" value="XM_050658190.1"/>
</dbReference>
<feature type="compositionally biased region" description="Polar residues" evidence="7">
    <location>
        <begin position="1218"/>
        <end position="1231"/>
    </location>
</feature>
<feature type="signal peptide" evidence="9">
    <location>
        <begin position="1"/>
        <end position="24"/>
    </location>
</feature>
<evidence type="ECO:0000259" key="10">
    <source>
        <dbReference type="PROSITE" id="PS50011"/>
    </source>
</evidence>
<name>A0ABM5KVC9_DIAVI</name>
<evidence type="ECO:0000256" key="1">
    <source>
        <dbReference type="ARBA" id="ARBA00004167"/>
    </source>
</evidence>
<dbReference type="SMART" id="SM00219">
    <property type="entry name" value="TyrKc"/>
    <property type="match status" value="1"/>
</dbReference>
<keyword evidence="6" id="KW-0067">ATP-binding</keyword>
<proteinExistence type="predicted"/>
<evidence type="ECO:0000256" key="6">
    <source>
        <dbReference type="PROSITE-ProRule" id="PRU10141"/>
    </source>
</evidence>
<comment type="catalytic activity">
    <reaction evidence="5">
        <text>L-tyrosyl-[protein] + ATP = O-phospho-L-tyrosyl-[protein] + ADP + H(+)</text>
        <dbReference type="Rhea" id="RHEA:10596"/>
        <dbReference type="Rhea" id="RHEA-COMP:10136"/>
        <dbReference type="Rhea" id="RHEA-COMP:20101"/>
        <dbReference type="ChEBI" id="CHEBI:15378"/>
        <dbReference type="ChEBI" id="CHEBI:30616"/>
        <dbReference type="ChEBI" id="CHEBI:46858"/>
        <dbReference type="ChEBI" id="CHEBI:61978"/>
        <dbReference type="ChEBI" id="CHEBI:456216"/>
        <dbReference type="EC" id="2.7.10.1"/>
    </reaction>
</comment>
<dbReference type="CDD" id="cd00192">
    <property type="entry name" value="PTKc"/>
    <property type="match status" value="1"/>
</dbReference>
<keyword evidence="4 8" id="KW-0472">Membrane</keyword>
<dbReference type="InterPro" id="IPR000719">
    <property type="entry name" value="Prot_kinase_dom"/>
</dbReference>
<feature type="region of interest" description="Disordered" evidence="7">
    <location>
        <begin position="1212"/>
        <end position="1238"/>
    </location>
</feature>
<protein>
    <recommendedName>
        <fullName evidence="10">Protein kinase domain-containing protein</fullName>
    </recommendedName>
</protein>
<feature type="transmembrane region" description="Helical" evidence="8">
    <location>
        <begin position="853"/>
        <end position="874"/>
    </location>
</feature>
<dbReference type="InterPro" id="IPR008266">
    <property type="entry name" value="Tyr_kinase_AS"/>
</dbReference>
<dbReference type="EnsemblMetazoa" id="XM_050658190.1">
    <property type="protein sequence ID" value="XP_050514147.1"/>
    <property type="gene ID" value="LOC114344933"/>
</dbReference>
<dbReference type="CDD" id="cd06366">
    <property type="entry name" value="PBP1_GABAb_receptor"/>
    <property type="match status" value="1"/>
</dbReference>
<keyword evidence="12" id="KW-1185">Reference proteome</keyword>
<dbReference type="GeneID" id="114344933"/>
<dbReference type="Gene3D" id="3.30.200.20">
    <property type="entry name" value="Phosphorylase Kinase, domain 1"/>
    <property type="match status" value="1"/>
</dbReference>
<evidence type="ECO:0000256" key="9">
    <source>
        <dbReference type="SAM" id="SignalP"/>
    </source>
</evidence>
<dbReference type="PRINTS" id="PR00109">
    <property type="entry name" value="TYRKINASE"/>
</dbReference>
<feature type="binding site" evidence="6">
    <location>
        <position position="947"/>
    </location>
    <ligand>
        <name>ATP</name>
        <dbReference type="ChEBI" id="CHEBI:30616"/>
    </ligand>
</feature>
<dbReference type="PANTHER" id="PTHR24416:SF489">
    <property type="entry name" value="PROTEIN KINASE DOMAIN-CONTAINING PROTEIN"/>
    <property type="match status" value="1"/>
</dbReference>
<dbReference type="SUPFAM" id="SSF53822">
    <property type="entry name" value="Periplasmic binding protein-like I"/>
    <property type="match status" value="1"/>
</dbReference>
<feature type="chain" id="PRO_5045782523" description="Protein kinase domain-containing protein" evidence="9">
    <location>
        <begin position="25"/>
        <end position="1297"/>
    </location>
</feature>
<dbReference type="Gene3D" id="3.40.50.2300">
    <property type="match status" value="2"/>
</dbReference>
<dbReference type="InterPro" id="IPR028082">
    <property type="entry name" value="Peripla_BP_I"/>
</dbReference>
<dbReference type="Gene3D" id="1.10.510.10">
    <property type="entry name" value="Transferase(Phosphotransferase) domain 1"/>
    <property type="match status" value="1"/>
</dbReference>
<dbReference type="InterPro" id="IPR001245">
    <property type="entry name" value="Ser-Thr/Tyr_kinase_cat_dom"/>
</dbReference>
<dbReference type="Pfam" id="PF07714">
    <property type="entry name" value="PK_Tyr_Ser-Thr"/>
    <property type="match status" value="1"/>
</dbReference>
<keyword evidence="2 8" id="KW-0812">Transmembrane</keyword>
<evidence type="ECO:0000256" key="4">
    <source>
        <dbReference type="ARBA" id="ARBA00023136"/>
    </source>
</evidence>
<dbReference type="PROSITE" id="PS00107">
    <property type="entry name" value="PROTEIN_KINASE_ATP"/>
    <property type="match status" value="1"/>
</dbReference>
<dbReference type="InterPro" id="IPR020635">
    <property type="entry name" value="Tyr_kinase_cat_dom"/>
</dbReference>
<feature type="region of interest" description="Disordered" evidence="7">
    <location>
        <begin position="1265"/>
        <end position="1297"/>
    </location>
</feature>
<evidence type="ECO:0000313" key="11">
    <source>
        <dbReference type="EnsemblMetazoa" id="XP_050514147.1"/>
    </source>
</evidence>
<dbReference type="InterPro" id="IPR011009">
    <property type="entry name" value="Kinase-like_dom_sf"/>
</dbReference>
<comment type="subcellular location">
    <subcellularLocation>
        <location evidence="1">Membrane</location>
        <topology evidence="1">Single-pass membrane protein</topology>
    </subcellularLocation>
</comment>
<sequence length="1297" mass="147517">MPLRQLFLLFCLCFLCTSLTTVESQVLPKCLDGEEVTPKKYFRSDGQSLTIMLETSSRTTHMLATHIFYIYAKEVLGYPKINISILEDDFQIETVMSRLTSYASIGVEIPPATINLEVWTSPDYDTFAKEFVKEVGTVAPPGRFGWFIPKKFARPVKKYYSDRFFWDDSIQEVHWSFFLDIRLASSFALDNSILNRIVYNNSYHKESGTDEYVCPRGTCEESMYTPPQCSGGKDCAVLLAPGFNSSKFLIEQVNEIGAFVKVLWLGKGLKPTIRLLNEYFLQQRSQQSYMFFYWYPGELVIDEKQFITVKFKNNELYNFTNNMVNGYKYEMHRLVKMVWSKLEEDANPLFLGVRHFKLREEDYTFLLNLTENNFGNENQIACKWMKENQDVWKEWKVILTKPTINIGGIFPMTSTAFNGIGIAQGAKAAVEFINKNSSLLKDYNLSLLLFDGKCQPDSVMTHFLEMIVNQKTYVNLVGVLGPACTETIEPIAAVSKQYHVLIVSYSAEGASFSDRKKYPYFFRTIGENQHYKHVYLALFKHFGWKRVAALTEDGQKYTEYISLMSDDLEKNQISFIANKKFPRGRTTEEMKLYVNDLKEKRARIIIADVFDHDARMVMCEAYKLDMTAKQGYVWFLPVWLGRNWYDTSINDNKEKINCSRAEMIEAANGYFSLTHAFYASNDSIMQENKTVGQWKQSVAKTGPAILNSDYAGFAYDGVWTYAMALNQLAKEDPEALSNLHSDTTASKLVQYIQKLDFNGVSGHIKFRGGPSRFSTINIVQWYNENQHIVGSFNPNVTHNRAEINGGNLTLYDPLIKWYTENGAVPEDGTLPPPTCALEGLAKAFNVSCQTAAIILNIFLVAVLLIIVVVVVFYMKRKYALKVEKTKNYMRSLGIPFDMHNTSDLDKWEIRRECVVINRKLGEGAFGTVYGGEVSVDNNSNWTAAAVKTLKVGSTTEEKLDFLSEAEAMKRFDHKNIVKLLGVCTKEEPVYTIMEFMLYGDLKTYLLARRHLVKSDIEESEEVSPKRLTNMSLDVARGLSYLAEMKFVHRDIASRNCLVNAQRSVKIGDFGMTRAMFDNDYYKFTRRGMLPVRWMSPESLALGVFTPSSDIWSFGVLLYEITTFGNFPFQGKSNAQVLELVKDGQTLDIPKGTKPQLVGLMKSCWKRESKERPTACQIVDFLANNPRLLSPCLDVPISSVQIGDSDQLELSRKDLKVSPSKSANGSTFQAPNTVFDDRPDPDSIPLEVCCVKEPLLGQGRASSSNLLSRLGVGSKRESEDEDEYLEQNVPDAQDNTNV</sequence>
<reference evidence="11" key="1">
    <citation type="submission" date="2025-05" db="UniProtKB">
        <authorList>
            <consortium name="EnsemblMetazoa"/>
        </authorList>
    </citation>
    <scope>IDENTIFICATION</scope>
</reference>
<keyword evidence="6" id="KW-0547">Nucleotide-binding</keyword>
<dbReference type="PROSITE" id="PS50011">
    <property type="entry name" value="PROTEIN_KINASE_DOM"/>
    <property type="match status" value="1"/>
</dbReference>
<accession>A0ABM5KVC9</accession>
<dbReference type="PANTHER" id="PTHR24416">
    <property type="entry name" value="TYROSINE-PROTEIN KINASE RECEPTOR"/>
    <property type="match status" value="1"/>
</dbReference>